<evidence type="ECO:0000313" key="1">
    <source>
        <dbReference type="Proteomes" id="UP000887579"/>
    </source>
</evidence>
<proteinExistence type="predicted"/>
<name>A0AC34GSQ2_9BILA</name>
<accession>A0AC34GSQ2</accession>
<dbReference type="Proteomes" id="UP000887579">
    <property type="component" value="Unplaced"/>
</dbReference>
<sequence>MKLYFIVVTTLFFAMLHFSHQLPIEDVAEEIEREALEKIGKHGTVINIFEAAPAMSPNSYRNDFEDNSADDADLSIKRTKRGFIKDLIRNPRKRIEKLVKDFGSGFPQRN</sequence>
<organism evidence="1 2">
    <name type="scientific">Panagrolaimus sp. ES5</name>
    <dbReference type="NCBI Taxonomy" id="591445"/>
    <lineage>
        <taxon>Eukaryota</taxon>
        <taxon>Metazoa</taxon>
        <taxon>Ecdysozoa</taxon>
        <taxon>Nematoda</taxon>
        <taxon>Chromadorea</taxon>
        <taxon>Rhabditida</taxon>
        <taxon>Tylenchina</taxon>
        <taxon>Panagrolaimomorpha</taxon>
        <taxon>Panagrolaimoidea</taxon>
        <taxon>Panagrolaimidae</taxon>
        <taxon>Panagrolaimus</taxon>
    </lineage>
</organism>
<protein>
    <submittedName>
        <fullName evidence="2">Uncharacterized protein</fullName>
    </submittedName>
</protein>
<reference evidence="2" key="1">
    <citation type="submission" date="2022-11" db="UniProtKB">
        <authorList>
            <consortium name="WormBaseParasite"/>
        </authorList>
    </citation>
    <scope>IDENTIFICATION</scope>
</reference>
<dbReference type="WBParaSite" id="ES5_v2.g759.t1">
    <property type="protein sequence ID" value="ES5_v2.g759.t1"/>
    <property type="gene ID" value="ES5_v2.g759"/>
</dbReference>
<evidence type="ECO:0000313" key="2">
    <source>
        <dbReference type="WBParaSite" id="ES5_v2.g759.t1"/>
    </source>
</evidence>